<dbReference type="SUPFAM" id="SSF46785">
    <property type="entry name" value="Winged helix' DNA-binding domain"/>
    <property type="match status" value="1"/>
</dbReference>
<dbReference type="OrthoDB" id="9794015at2"/>
<dbReference type="InterPro" id="IPR028978">
    <property type="entry name" value="Chorismate_lyase_/UTRA_dom_sf"/>
</dbReference>
<dbReference type="InterPro" id="IPR036390">
    <property type="entry name" value="WH_DNA-bd_sf"/>
</dbReference>
<evidence type="ECO:0000313" key="5">
    <source>
        <dbReference type="EMBL" id="BBO71502.1"/>
    </source>
</evidence>
<feature type="domain" description="HTH gntR-type" evidence="4">
    <location>
        <begin position="8"/>
        <end position="76"/>
    </location>
</feature>
<keyword evidence="6" id="KW-1185">Reference proteome</keyword>
<dbReference type="SUPFAM" id="SSF64288">
    <property type="entry name" value="Chorismate lyase-like"/>
    <property type="match status" value="1"/>
</dbReference>
<organism evidence="5 6">
    <name type="scientific">Desulfosarcina alkanivorans</name>
    <dbReference type="NCBI Taxonomy" id="571177"/>
    <lineage>
        <taxon>Bacteria</taxon>
        <taxon>Pseudomonadati</taxon>
        <taxon>Thermodesulfobacteriota</taxon>
        <taxon>Desulfobacteria</taxon>
        <taxon>Desulfobacterales</taxon>
        <taxon>Desulfosarcinaceae</taxon>
        <taxon>Desulfosarcina</taxon>
    </lineage>
</organism>
<dbReference type="Gene3D" id="1.10.10.10">
    <property type="entry name" value="Winged helix-like DNA-binding domain superfamily/Winged helix DNA-binding domain"/>
    <property type="match status" value="1"/>
</dbReference>
<proteinExistence type="predicted"/>
<dbReference type="KEGG" id="dalk:DSCA_54320"/>
<dbReference type="InterPro" id="IPR011663">
    <property type="entry name" value="UTRA"/>
</dbReference>
<dbReference type="Pfam" id="PF07702">
    <property type="entry name" value="UTRA"/>
    <property type="match status" value="1"/>
</dbReference>
<dbReference type="InterPro" id="IPR050679">
    <property type="entry name" value="Bact_HTH_transcr_reg"/>
</dbReference>
<protein>
    <submittedName>
        <fullName evidence="5">GntR family transcriptional regulator</fullName>
    </submittedName>
</protein>
<name>A0A5K7YNZ4_9BACT</name>
<evidence type="ECO:0000259" key="4">
    <source>
        <dbReference type="PROSITE" id="PS50949"/>
    </source>
</evidence>
<reference evidence="5 6" key="1">
    <citation type="submission" date="2019-11" db="EMBL/GenBank/DDBJ databases">
        <title>Comparative genomics of hydrocarbon-degrading Desulfosarcina strains.</title>
        <authorList>
            <person name="Watanabe M."/>
            <person name="Kojima H."/>
            <person name="Fukui M."/>
        </authorList>
    </citation>
    <scope>NUCLEOTIDE SEQUENCE [LARGE SCALE GENOMIC DNA]</scope>
    <source>
        <strain evidence="5 6">PL12</strain>
    </source>
</reference>
<dbReference type="GO" id="GO:0045892">
    <property type="term" value="P:negative regulation of DNA-templated transcription"/>
    <property type="evidence" value="ECO:0007669"/>
    <property type="project" value="TreeGrafter"/>
</dbReference>
<accession>A0A5K7YNZ4</accession>
<dbReference type="Gene3D" id="3.40.1410.10">
    <property type="entry name" value="Chorismate lyase-like"/>
    <property type="match status" value="1"/>
</dbReference>
<dbReference type="PROSITE" id="PS50949">
    <property type="entry name" value="HTH_GNTR"/>
    <property type="match status" value="1"/>
</dbReference>
<dbReference type="SMART" id="SM00345">
    <property type="entry name" value="HTH_GNTR"/>
    <property type="match status" value="1"/>
</dbReference>
<dbReference type="GO" id="GO:0003700">
    <property type="term" value="F:DNA-binding transcription factor activity"/>
    <property type="evidence" value="ECO:0007669"/>
    <property type="project" value="InterPro"/>
</dbReference>
<dbReference type="CDD" id="cd07377">
    <property type="entry name" value="WHTH_GntR"/>
    <property type="match status" value="1"/>
</dbReference>
<dbReference type="RefSeq" id="WP_155319325.1">
    <property type="nucleotide sequence ID" value="NZ_AP021874.1"/>
</dbReference>
<keyword evidence="2" id="KW-0238">DNA-binding</keyword>
<sequence length="243" mass="26950">MLNTQSPIPLYHQLADILMEGIRSGDYPPGARIPSEPQLARQYGIGRPTVRQAIDVLVRRRLLLRRRGSGTYVRTPDREIDLFSLAGTSSAFHDKGIAVDVELLQSTRRINVPDDAANPFAGGAAFFLSRLNRVDGVPVLMEDFYLHPVLFKGIERMDLAGRSLSQVVESSFYMRPLGGRQTFQIGRPDARTSSVMAVSTDTPVLVVHRYLNFKQAENAVFSILTCNTATFVFSQQIGGLSHD</sequence>
<evidence type="ECO:0000256" key="1">
    <source>
        <dbReference type="ARBA" id="ARBA00023015"/>
    </source>
</evidence>
<dbReference type="EMBL" id="AP021874">
    <property type="protein sequence ID" value="BBO71502.1"/>
    <property type="molecule type" value="Genomic_DNA"/>
</dbReference>
<dbReference type="GO" id="GO:0003677">
    <property type="term" value="F:DNA binding"/>
    <property type="evidence" value="ECO:0007669"/>
    <property type="project" value="UniProtKB-KW"/>
</dbReference>
<dbReference type="InterPro" id="IPR036388">
    <property type="entry name" value="WH-like_DNA-bd_sf"/>
</dbReference>
<evidence type="ECO:0000256" key="2">
    <source>
        <dbReference type="ARBA" id="ARBA00023125"/>
    </source>
</evidence>
<dbReference type="PRINTS" id="PR00035">
    <property type="entry name" value="HTHGNTR"/>
</dbReference>
<dbReference type="AlphaFoldDB" id="A0A5K7YNZ4"/>
<dbReference type="Pfam" id="PF00392">
    <property type="entry name" value="GntR"/>
    <property type="match status" value="1"/>
</dbReference>
<evidence type="ECO:0000256" key="3">
    <source>
        <dbReference type="ARBA" id="ARBA00023163"/>
    </source>
</evidence>
<dbReference type="Proteomes" id="UP000427906">
    <property type="component" value="Chromosome"/>
</dbReference>
<dbReference type="PANTHER" id="PTHR44846">
    <property type="entry name" value="MANNOSYL-D-GLYCERATE TRANSPORT/METABOLISM SYSTEM REPRESSOR MNGR-RELATED"/>
    <property type="match status" value="1"/>
</dbReference>
<dbReference type="InterPro" id="IPR000524">
    <property type="entry name" value="Tscrpt_reg_HTH_GntR"/>
</dbReference>
<gene>
    <name evidence="5" type="ORF">DSCA_54320</name>
</gene>
<keyword evidence="3" id="KW-0804">Transcription</keyword>
<dbReference type="SMART" id="SM00866">
    <property type="entry name" value="UTRA"/>
    <property type="match status" value="1"/>
</dbReference>
<keyword evidence="1" id="KW-0805">Transcription regulation</keyword>
<evidence type="ECO:0000313" key="6">
    <source>
        <dbReference type="Proteomes" id="UP000427906"/>
    </source>
</evidence>
<dbReference type="PANTHER" id="PTHR44846:SF1">
    <property type="entry name" value="MANNOSYL-D-GLYCERATE TRANSPORT_METABOLISM SYSTEM REPRESSOR MNGR-RELATED"/>
    <property type="match status" value="1"/>
</dbReference>